<sequence>MVELLVNNYHINIYELDDNNNTVFHKICEKNDFNNKKLITYFKEKGVNINRVNKDGDSPLITLSKYTAISEAVPILLKNGADINIRNNNGETALLASCKYGYYDVSKMLIDCGADVNIPDNEGNTPLLVSCYKERFLHNKDLVEYLIEHGADINKANKNGRIPFHEIVYYANNCLINYFIDHEADINKMDNNGINSLKIARSINNEDCIKNLISHGAK</sequence>
<reference evidence="4 5" key="2">
    <citation type="submission" date="2016-08" db="EMBL/GenBank/DDBJ databases">
        <title>Pervasive Adenine N6-methylation of Active Genes in Fungi.</title>
        <authorList>
            <consortium name="DOE Joint Genome Institute"/>
            <person name="Mondo S.J."/>
            <person name="Dannebaum R.O."/>
            <person name="Kuo R.C."/>
            <person name="Labutti K."/>
            <person name="Haridas S."/>
            <person name="Kuo A."/>
            <person name="Salamov A."/>
            <person name="Ahrendt S.R."/>
            <person name="Lipzen A."/>
            <person name="Sullivan W."/>
            <person name="Andreopoulos W.B."/>
            <person name="Clum A."/>
            <person name="Lindquist E."/>
            <person name="Daum C."/>
            <person name="Ramamoorthy G.K."/>
            <person name="Gryganskyi A."/>
            <person name="Culley D."/>
            <person name="Magnuson J.K."/>
            <person name="James T.Y."/>
            <person name="O'Malley M.A."/>
            <person name="Stajich J.E."/>
            <person name="Spatafora J.W."/>
            <person name="Visel A."/>
            <person name="Grigoriev I.V."/>
        </authorList>
    </citation>
    <scope>NUCLEOTIDE SEQUENCE [LARGE SCALE GENOMIC DNA]</scope>
    <source>
        <strain evidence="5">finn</strain>
    </source>
</reference>
<dbReference type="PANTHER" id="PTHR24189">
    <property type="entry name" value="MYOTROPHIN"/>
    <property type="match status" value="1"/>
</dbReference>
<reference evidence="4 5" key="1">
    <citation type="submission" date="2016-08" db="EMBL/GenBank/DDBJ databases">
        <title>Genomes of anaerobic fungi encode conserved fungal cellulosomes for biomass hydrolysis.</title>
        <authorList>
            <consortium name="DOE Joint Genome Institute"/>
            <person name="Haitjema C.H."/>
            <person name="Gilmore S.P."/>
            <person name="Henske J.K."/>
            <person name="Solomon K.V."/>
            <person name="De Groot R."/>
            <person name="Kuo A."/>
            <person name="Mondo S.J."/>
            <person name="Salamov A.A."/>
            <person name="Labutti K."/>
            <person name="Zhao Z."/>
            <person name="Chiniquy J."/>
            <person name="Barry K."/>
            <person name="Brewer H.M."/>
            <person name="Purvine S.O."/>
            <person name="Wright A.T."/>
            <person name="Boxma B."/>
            <person name="Van Alen T."/>
            <person name="Hackstein J.H."/>
            <person name="Baker S.E."/>
            <person name="Grigoriev I.V."/>
            <person name="O'Malley M.A."/>
        </authorList>
    </citation>
    <scope>NUCLEOTIDE SEQUENCE [LARGE SCALE GENOMIC DNA]</scope>
    <source>
        <strain evidence="5">finn</strain>
    </source>
</reference>
<dbReference type="Gene3D" id="1.25.40.20">
    <property type="entry name" value="Ankyrin repeat-containing domain"/>
    <property type="match status" value="2"/>
</dbReference>
<evidence type="ECO:0000256" key="3">
    <source>
        <dbReference type="PROSITE-ProRule" id="PRU00023"/>
    </source>
</evidence>
<dbReference type="SMART" id="SM00248">
    <property type="entry name" value="ANK"/>
    <property type="match status" value="6"/>
</dbReference>
<dbReference type="PROSITE" id="PS50297">
    <property type="entry name" value="ANK_REP_REGION"/>
    <property type="match status" value="3"/>
</dbReference>
<dbReference type="OrthoDB" id="2158022at2759"/>
<dbReference type="STRING" id="1754191.A0A1Y1VLU9"/>
<dbReference type="AlphaFoldDB" id="A0A1Y1VLU9"/>
<dbReference type="Proteomes" id="UP000193719">
    <property type="component" value="Unassembled WGS sequence"/>
</dbReference>
<evidence type="ECO:0000313" key="5">
    <source>
        <dbReference type="Proteomes" id="UP000193719"/>
    </source>
</evidence>
<dbReference type="PROSITE" id="PS50088">
    <property type="entry name" value="ANK_REPEAT"/>
    <property type="match status" value="4"/>
</dbReference>
<organism evidence="4 5">
    <name type="scientific">Piromyces finnis</name>
    <dbReference type="NCBI Taxonomy" id="1754191"/>
    <lineage>
        <taxon>Eukaryota</taxon>
        <taxon>Fungi</taxon>
        <taxon>Fungi incertae sedis</taxon>
        <taxon>Chytridiomycota</taxon>
        <taxon>Chytridiomycota incertae sedis</taxon>
        <taxon>Neocallimastigomycetes</taxon>
        <taxon>Neocallimastigales</taxon>
        <taxon>Neocallimastigaceae</taxon>
        <taxon>Piromyces</taxon>
    </lineage>
</organism>
<comment type="caution">
    <text evidence="4">The sequence shown here is derived from an EMBL/GenBank/DDBJ whole genome shotgun (WGS) entry which is preliminary data.</text>
</comment>
<protein>
    <submittedName>
        <fullName evidence="4">Ankyrin</fullName>
    </submittedName>
</protein>
<evidence type="ECO:0000256" key="2">
    <source>
        <dbReference type="ARBA" id="ARBA00023043"/>
    </source>
</evidence>
<keyword evidence="2 3" id="KW-0040">ANK repeat</keyword>
<feature type="repeat" description="ANK" evidence="3">
    <location>
        <begin position="122"/>
        <end position="158"/>
    </location>
</feature>
<dbReference type="Pfam" id="PF12796">
    <property type="entry name" value="Ank_2"/>
    <property type="match status" value="1"/>
</dbReference>
<dbReference type="SUPFAM" id="SSF48403">
    <property type="entry name" value="Ankyrin repeat"/>
    <property type="match status" value="1"/>
</dbReference>
<accession>A0A1Y1VLU9</accession>
<feature type="repeat" description="ANK" evidence="3">
    <location>
        <begin position="55"/>
        <end position="88"/>
    </location>
</feature>
<name>A0A1Y1VLU9_9FUNG</name>
<feature type="repeat" description="ANK" evidence="3">
    <location>
        <begin position="89"/>
        <end position="121"/>
    </location>
</feature>
<dbReference type="InterPro" id="IPR050745">
    <property type="entry name" value="Multifunctional_regulatory"/>
</dbReference>
<evidence type="ECO:0000256" key="1">
    <source>
        <dbReference type="ARBA" id="ARBA00022737"/>
    </source>
</evidence>
<keyword evidence="1" id="KW-0677">Repeat</keyword>
<evidence type="ECO:0000313" key="4">
    <source>
        <dbReference type="EMBL" id="ORX59263.1"/>
    </source>
</evidence>
<dbReference type="PRINTS" id="PR01415">
    <property type="entry name" value="ANKYRIN"/>
</dbReference>
<gene>
    <name evidence="4" type="ORF">BCR36DRAFT_366446</name>
</gene>
<dbReference type="EMBL" id="MCFH01000003">
    <property type="protein sequence ID" value="ORX59263.1"/>
    <property type="molecule type" value="Genomic_DNA"/>
</dbReference>
<feature type="repeat" description="ANK" evidence="3">
    <location>
        <begin position="159"/>
        <end position="191"/>
    </location>
</feature>
<dbReference type="InterPro" id="IPR036770">
    <property type="entry name" value="Ankyrin_rpt-contain_sf"/>
</dbReference>
<dbReference type="InterPro" id="IPR002110">
    <property type="entry name" value="Ankyrin_rpt"/>
</dbReference>
<keyword evidence="5" id="KW-1185">Reference proteome</keyword>
<proteinExistence type="predicted"/>
<dbReference type="PANTHER" id="PTHR24189:SF50">
    <property type="entry name" value="ANKYRIN REPEAT AND SOCS BOX PROTEIN 2"/>
    <property type="match status" value="1"/>
</dbReference>